<dbReference type="AlphaFoldDB" id="A0A1F5VVF1"/>
<accession>A0A1F5VVF1</accession>
<organism evidence="2 3">
    <name type="scientific">Candidatus Fischerbacteria bacterium RBG_13_37_8</name>
    <dbReference type="NCBI Taxonomy" id="1817863"/>
    <lineage>
        <taxon>Bacteria</taxon>
        <taxon>Candidatus Fischeribacteriota</taxon>
    </lineage>
</organism>
<gene>
    <name evidence="2" type="ORF">A2Y62_08115</name>
</gene>
<evidence type="ECO:0000313" key="2">
    <source>
        <dbReference type="EMBL" id="OGF67375.1"/>
    </source>
</evidence>
<reference evidence="2 3" key="1">
    <citation type="journal article" date="2016" name="Nat. Commun.">
        <title>Thousands of microbial genomes shed light on interconnected biogeochemical processes in an aquifer system.</title>
        <authorList>
            <person name="Anantharaman K."/>
            <person name="Brown C.T."/>
            <person name="Hug L.A."/>
            <person name="Sharon I."/>
            <person name="Castelle C.J."/>
            <person name="Probst A.J."/>
            <person name="Thomas B.C."/>
            <person name="Singh A."/>
            <person name="Wilkins M.J."/>
            <person name="Karaoz U."/>
            <person name="Brodie E.L."/>
            <person name="Williams K.H."/>
            <person name="Hubbard S.S."/>
            <person name="Banfield J.F."/>
        </authorList>
    </citation>
    <scope>NUCLEOTIDE SEQUENCE [LARGE SCALE GENOMIC DNA]</scope>
</reference>
<evidence type="ECO:0000256" key="1">
    <source>
        <dbReference type="SAM" id="Phobius"/>
    </source>
</evidence>
<keyword evidence="1" id="KW-0472">Membrane</keyword>
<name>A0A1F5VVF1_9BACT</name>
<evidence type="ECO:0000313" key="3">
    <source>
        <dbReference type="Proteomes" id="UP000178943"/>
    </source>
</evidence>
<feature type="transmembrane region" description="Helical" evidence="1">
    <location>
        <begin position="21"/>
        <end position="42"/>
    </location>
</feature>
<keyword evidence="1" id="KW-1133">Transmembrane helix</keyword>
<dbReference type="EMBL" id="MFGW01000059">
    <property type="protein sequence ID" value="OGF67375.1"/>
    <property type="molecule type" value="Genomic_DNA"/>
</dbReference>
<keyword evidence="1" id="KW-0812">Transmembrane</keyword>
<sequence length="59" mass="6880">MSGFDLLFKDNKRRKDIFSPLIILIALFSSLISVEISQFFLYNFIWRKLIFLFCAAGTA</sequence>
<protein>
    <submittedName>
        <fullName evidence="2">Uncharacterized protein</fullName>
    </submittedName>
</protein>
<proteinExistence type="predicted"/>
<dbReference type="STRING" id="1817863.A2Y62_08115"/>
<dbReference type="Proteomes" id="UP000178943">
    <property type="component" value="Unassembled WGS sequence"/>
</dbReference>
<comment type="caution">
    <text evidence="2">The sequence shown here is derived from an EMBL/GenBank/DDBJ whole genome shotgun (WGS) entry which is preliminary data.</text>
</comment>